<protein>
    <submittedName>
        <fullName evidence="4">Diacylglycerol kinase family enzyme</fullName>
    </submittedName>
</protein>
<dbReference type="InterPro" id="IPR017438">
    <property type="entry name" value="ATP-NAD_kinase_N"/>
</dbReference>
<dbReference type="Proteomes" id="UP000199497">
    <property type="component" value="Unassembled WGS sequence"/>
</dbReference>
<dbReference type="EMBL" id="FNJR01000007">
    <property type="protein sequence ID" value="SDP71410.1"/>
    <property type="molecule type" value="Genomic_DNA"/>
</dbReference>
<keyword evidence="4" id="KW-0808">Transferase</keyword>
<dbReference type="Gene3D" id="2.60.200.40">
    <property type="match status" value="1"/>
</dbReference>
<evidence type="ECO:0000313" key="4">
    <source>
        <dbReference type="EMBL" id="SDP71410.1"/>
    </source>
</evidence>
<dbReference type="Gene3D" id="3.40.50.10330">
    <property type="entry name" value="Probable inorganic polyphosphate/atp-NAD kinase, domain 1"/>
    <property type="match status" value="1"/>
</dbReference>
<keyword evidence="4" id="KW-0418">Kinase</keyword>
<dbReference type="SMART" id="SM00046">
    <property type="entry name" value="DAGKc"/>
    <property type="match status" value="1"/>
</dbReference>
<dbReference type="Pfam" id="PF00781">
    <property type="entry name" value="DAGK_cat"/>
    <property type="match status" value="1"/>
</dbReference>
<gene>
    <name evidence="4" type="ORF">SAMN04487905_107239</name>
</gene>
<organism evidence="4 5">
    <name type="scientific">Actinopolyspora xinjiangensis</name>
    <dbReference type="NCBI Taxonomy" id="405564"/>
    <lineage>
        <taxon>Bacteria</taxon>
        <taxon>Bacillati</taxon>
        <taxon>Actinomycetota</taxon>
        <taxon>Actinomycetes</taxon>
        <taxon>Actinopolysporales</taxon>
        <taxon>Actinopolysporaceae</taxon>
        <taxon>Actinopolyspora</taxon>
    </lineage>
</organism>
<dbReference type="PANTHER" id="PTHR12358:SF106">
    <property type="entry name" value="LIPID KINASE YEGS"/>
    <property type="match status" value="1"/>
</dbReference>
<evidence type="ECO:0000256" key="2">
    <source>
        <dbReference type="ARBA" id="ARBA00005983"/>
    </source>
</evidence>
<dbReference type="OrthoDB" id="142078at2"/>
<sequence length="308" mass="33192">MRAVLVVNPEATSTSAAGRDVLAHALASEVKLDLVETRYRGHAADTAARATLDGAELIVVHGGDGTVNEVVNGMLRTEPATVAERPCLAVIPGGLANVFAGALGVPRDPLEATHGLLRALDEQRGRWIGLGRADDRWFTFNAGVGIDADVVAEVERLRGKGRRVTPWLYTGAATRCYLNGVRHKPLLTVQADDEPPVTALHAAMISNADPWTYLGRRPVHTNPETSFETGIGVFALGSMLPHSVLRHVVQMLSDRAKPHGKTLFRRANISRLRVTCERPLRVQVDGDSLGELSVIDFESVPKALYVVG</sequence>
<feature type="domain" description="DAGKc" evidence="3">
    <location>
        <begin position="1"/>
        <end position="137"/>
    </location>
</feature>
<comment type="cofactor">
    <cofactor evidence="1">
        <name>Mg(2+)</name>
        <dbReference type="ChEBI" id="CHEBI:18420"/>
    </cofactor>
</comment>
<dbReference type="RefSeq" id="WP_092601967.1">
    <property type="nucleotide sequence ID" value="NZ_FNJR01000007.1"/>
</dbReference>
<keyword evidence="5" id="KW-1185">Reference proteome</keyword>
<dbReference type="STRING" id="405564.SAMN04487905_107239"/>
<reference evidence="5" key="1">
    <citation type="submission" date="2016-10" db="EMBL/GenBank/DDBJ databases">
        <authorList>
            <person name="Varghese N."/>
            <person name="Submissions S."/>
        </authorList>
    </citation>
    <scope>NUCLEOTIDE SEQUENCE [LARGE SCALE GENOMIC DNA]</scope>
    <source>
        <strain evidence="5">DSM 46732</strain>
    </source>
</reference>
<evidence type="ECO:0000259" key="3">
    <source>
        <dbReference type="PROSITE" id="PS50146"/>
    </source>
</evidence>
<dbReference type="InterPro" id="IPR050187">
    <property type="entry name" value="Lipid_Phosphate_FormReg"/>
</dbReference>
<comment type="similarity">
    <text evidence="2">Belongs to the diacylglycerol/lipid kinase family.</text>
</comment>
<dbReference type="InterPro" id="IPR016064">
    <property type="entry name" value="NAD/diacylglycerol_kinase_sf"/>
</dbReference>
<dbReference type="AlphaFoldDB" id="A0A1H0UYY5"/>
<dbReference type="GO" id="GO:0004143">
    <property type="term" value="F:ATP-dependent diacylglycerol kinase activity"/>
    <property type="evidence" value="ECO:0007669"/>
    <property type="project" value="TreeGrafter"/>
</dbReference>
<accession>A0A1H0UYY5</accession>
<dbReference type="PROSITE" id="PS50146">
    <property type="entry name" value="DAGK"/>
    <property type="match status" value="1"/>
</dbReference>
<evidence type="ECO:0000313" key="5">
    <source>
        <dbReference type="Proteomes" id="UP000199497"/>
    </source>
</evidence>
<name>A0A1H0UYY5_9ACTN</name>
<dbReference type="PANTHER" id="PTHR12358">
    <property type="entry name" value="SPHINGOSINE KINASE"/>
    <property type="match status" value="1"/>
</dbReference>
<evidence type="ECO:0000256" key="1">
    <source>
        <dbReference type="ARBA" id="ARBA00001946"/>
    </source>
</evidence>
<proteinExistence type="inferred from homology"/>
<dbReference type="GO" id="GO:0005886">
    <property type="term" value="C:plasma membrane"/>
    <property type="evidence" value="ECO:0007669"/>
    <property type="project" value="TreeGrafter"/>
</dbReference>
<dbReference type="InterPro" id="IPR001206">
    <property type="entry name" value="Diacylglycerol_kinase_cat_dom"/>
</dbReference>
<dbReference type="SUPFAM" id="SSF111331">
    <property type="entry name" value="NAD kinase/diacylglycerol kinase-like"/>
    <property type="match status" value="1"/>
</dbReference>